<dbReference type="EMBL" id="CP028519">
    <property type="protein sequence ID" value="AVY93408.1"/>
    <property type="molecule type" value="Genomic_DNA"/>
</dbReference>
<dbReference type="Proteomes" id="UP000244173">
    <property type="component" value="Chromosome"/>
</dbReference>
<proteinExistence type="inferred from homology"/>
<accession>A0A2S0P7P5</accession>
<name>A0A2S0P7P5_9NEIS</name>
<dbReference type="InterPro" id="IPR011005">
    <property type="entry name" value="Dihydropteroate_synth-like_sf"/>
</dbReference>
<sequence length="277" mass="29297">MNTLHCGRFTLSLERPLVMGIVNVTPDSFSDGGRHALPDQALDHALKLVRDGADILDIGGESTRPDAAPVTVQQEMDRVLPLLERLRDIGVPLSLDTRHTVVMQAGLAIGVDLINDVAALEDDGAVALLAGSDAAVCLMHKQGEPQNMQHDPSYQRDVVDEVQAYLTERVAVCIAAGIGRERLLVDPGFGFGKTVDHNYALLAHLDRFATIAPVLAGLSRKTMLGAVTGIAEPAARVSASVAGALIAAGRGAAILRVHDVRETCEALAVWRATRAAG</sequence>
<keyword evidence="12" id="KW-1185">Reference proteome</keyword>
<dbReference type="SUPFAM" id="SSF51717">
    <property type="entry name" value="Dihydropteroate synthetase-like"/>
    <property type="match status" value="1"/>
</dbReference>
<feature type="domain" description="Pterin-binding" evidence="10">
    <location>
        <begin position="16"/>
        <end position="268"/>
    </location>
</feature>
<keyword evidence="5 9" id="KW-0808">Transferase</keyword>
<evidence type="ECO:0000259" key="10">
    <source>
        <dbReference type="PROSITE" id="PS50972"/>
    </source>
</evidence>
<dbReference type="InterPro" id="IPR000489">
    <property type="entry name" value="Pterin-binding_dom"/>
</dbReference>
<organism evidence="11 12">
    <name type="scientific">Microvirgula aerodenitrificans</name>
    <dbReference type="NCBI Taxonomy" id="57480"/>
    <lineage>
        <taxon>Bacteria</taxon>
        <taxon>Pseudomonadati</taxon>
        <taxon>Pseudomonadota</taxon>
        <taxon>Betaproteobacteria</taxon>
        <taxon>Neisseriales</taxon>
        <taxon>Aquaspirillaceae</taxon>
        <taxon>Microvirgula</taxon>
    </lineage>
</organism>
<evidence type="ECO:0000256" key="3">
    <source>
        <dbReference type="ARBA" id="ARBA00004763"/>
    </source>
</evidence>
<reference evidence="11 12" key="1">
    <citation type="submission" date="2018-04" db="EMBL/GenBank/DDBJ databases">
        <title>Denitrifier Microvirgula.</title>
        <authorList>
            <person name="Anderson E."/>
            <person name="Jang J."/>
            <person name="Ishii S."/>
        </authorList>
    </citation>
    <scope>NUCLEOTIDE SEQUENCE [LARGE SCALE GENOMIC DNA]</scope>
    <source>
        <strain evidence="11 12">BE2.4</strain>
    </source>
</reference>
<evidence type="ECO:0000256" key="7">
    <source>
        <dbReference type="ARBA" id="ARBA00022842"/>
    </source>
</evidence>
<evidence type="ECO:0000256" key="9">
    <source>
        <dbReference type="RuleBase" id="RU361205"/>
    </source>
</evidence>
<dbReference type="GO" id="GO:0005829">
    <property type="term" value="C:cytosol"/>
    <property type="evidence" value="ECO:0007669"/>
    <property type="project" value="TreeGrafter"/>
</dbReference>
<dbReference type="KEGG" id="maer:DAI18_04625"/>
<dbReference type="Gene3D" id="3.20.20.20">
    <property type="entry name" value="Dihydropteroate synthase-like"/>
    <property type="match status" value="1"/>
</dbReference>
<evidence type="ECO:0000256" key="1">
    <source>
        <dbReference type="ARBA" id="ARBA00000012"/>
    </source>
</evidence>
<keyword evidence="7 9" id="KW-0460">Magnesium</keyword>
<keyword evidence="8 9" id="KW-0289">Folate biosynthesis</keyword>
<dbReference type="UniPathway" id="UPA00077">
    <property type="reaction ID" value="UER00156"/>
</dbReference>
<evidence type="ECO:0000256" key="5">
    <source>
        <dbReference type="ARBA" id="ARBA00022679"/>
    </source>
</evidence>
<dbReference type="EC" id="2.5.1.15" evidence="4 9"/>
<dbReference type="PROSITE" id="PS00793">
    <property type="entry name" value="DHPS_2"/>
    <property type="match status" value="1"/>
</dbReference>
<dbReference type="InterPro" id="IPR045031">
    <property type="entry name" value="DHP_synth-like"/>
</dbReference>
<dbReference type="CDD" id="cd00739">
    <property type="entry name" value="DHPS"/>
    <property type="match status" value="1"/>
</dbReference>
<dbReference type="AlphaFoldDB" id="A0A2S0P7P5"/>
<evidence type="ECO:0000256" key="8">
    <source>
        <dbReference type="ARBA" id="ARBA00022909"/>
    </source>
</evidence>
<dbReference type="NCBIfam" id="TIGR01496">
    <property type="entry name" value="DHPS"/>
    <property type="match status" value="1"/>
</dbReference>
<gene>
    <name evidence="11" type="primary">folP</name>
    <name evidence="11" type="ORF">DAI18_04625</name>
</gene>
<dbReference type="Pfam" id="PF00809">
    <property type="entry name" value="Pterin_bind"/>
    <property type="match status" value="1"/>
</dbReference>
<comment type="function">
    <text evidence="9">Catalyzes the condensation of para-aminobenzoate (pABA) with 6-hydroxymethyl-7,8-dihydropterin diphosphate (DHPt-PP) to form 7,8-dihydropteroate (H2Pte), the immediate precursor of folate derivatives.</text>
</comment>
<protein>
    <recommendedName>
        <fullName evidence="4 9">Dihydropteroate synthase</fullName>
        <shortName evidence="9">DHPS</shortName>
        <ecNumber evidence="4 9">2.5.1.15</ecNumber>
    </recommendedName>
    <alternativeName>
        <fullName evidence="9">Dihydropteroate pyrophosphorylase</fullName>
    </alternativeName>
</protein>
<evidence type="ECO:0000256" key="2">
    <source>
        <dbReference type="ARBA" id="ARBA00001946"/>
    </source>
</evidence>
<comment type="pathway">
    <text evidence="3 9">Cofactor biosynthesis; tetrahydrofolate biosynthesis; 7,8-dihydrofolate from 2-amino-4-hydroxy-6-hydroxymethyl-7,8-dihydropteridine diphosphate and 4-aminobenzoate: step 1/2.</text>
</comment>
<dbReference type="OrthoDB" id="9811744at2"/>
<dbReference type="GO" id="GO:0004156">
    <property type="term" value="F:dihydropteroate synthase activity"/>
    <property type="evidence" value="ECO:0007669"/>
    <property type="project" value="UniProtKB-EC"/>
</dbReference>
<evidence type="ECO:0000313" key="12">
    <source>
        <dbReference type="Proteomes" id="UP000244173"/>
    </source>
</evidence>
<dbReference type="STRING" id="1122240.GCA_000620105_00666"/>
<evidence type="ECO:0000313" key="11">
    <source>
        <dbReference type="EMBL" id="AVY93408.1"/>
    </source>
</evidence>
<dbReference type="GO" id="GO:0046872">
    <property type="term" value="F:metal ion binding"/>
    <property type="evidence" value="ECO:0007669"/>
    <property type="project" value="UniProtKB-KW"/>
</dbReference>
<dbReference type="PANTHER" id="PTHR20941">
    <property type="entry name" value="FOLATE SYNTHESIS PROTEINS"/>
    <property type="match status" value="1"/>
</dbReference>
<evidence type="ECO:0000256" key="4">
    <source>
        <dbReference type="ARBA" id="ARBA00012458"/>
    </source>
</evidence>
<comment type="catalytic activity">
    <reaction evidence="1">
        <text>(7,8-dihydropterin-6-yl)methyl diphosphate + 4-aminobenzoate = 7,8-dihydropteroate + diphosphate</text>
        <dbReference type="Rhea" id="RHEA:19949"/>
        <dbReference type="ChEBI" id="CHEBI:17836"/>
        <dbReference type="ChEBI" id="CHEBI:17839"/>
        <dbReference type="ChEBI" id="CHEBI:33019"/>
        <dbReference type="ChEBI" id="CHEBI:72950"/>
        <dbReference type="EC" id="2.5.1.15"/>
    </reaction>
</comment>
<dbReference type="RefSeq" id="WP_107888832.1">
    <property type="nucleotide sequence ID" value="NZ_CP028519.1"/>
</dbReference>
<dbReference type="PROSITE" id="PS50972">
    <property type="entry name" value="PTERIN_BINDING"/>
    <property type="match status" value="1"/>
</dbReference>
<keyword evidence="6 9" id="KW-0479">Metal-binding</keyword>
<dbReference type="PROSITE" id="PS00792">
    <property type="entry name" value="DHPS_1"/>
    <property type="match status" value="1"/>
</dbReference>
<dbReference type="InterPro" id="IPR006390">
    <property type="entry name" value="DHP_synth_dom"/>
</dbReference>
<dbReference type="GO" id="GO:0046656">
    <property type="term" value="P:folic acid biosynthetic process"/>
    <property type="evidence" value="ECO:0007669"/>
    <property type="project" value="UniProtKB-KW"/>
</dbReference>
<evidence type="ECO:0000256" key="6">
    <source>
        <dbReference type="ARBA" id="ARBA00022723"/>
    </source>
</evidence>
<comment type="similarity">
    <text evidence="9">Belongs to the DHPS family.</text>
</comment>
<comment type="cofactor">
    <cofactor evidence="2 9">
        <name>Mg(2+)</name>
        <dbReference type="ChEBI" id="CHEBI:18420"/>
    </cofactor>
</comment>
<dbReference type="GO" id="GO:0046654">
    <property type="term" value="P:tetrahydrofolate biosynthetic process"/>
    <property type="evidence" value="ECO:0007669"/>
    <property type="project" value="UniProtKB-UniPathway"/>
</dbReference>
<dbReference type="PANTHER" id="PTHR20941:SF1">
    <property type="entry name" value="FOLIC ACID SYNTHESIS PROTEIN FOL1"/>
    <property type="match status" value="1"/>
</dbReference>